<dbReference type="AlphaFoldDB" id="A0A5J4KVG5"/>
<evidence type="ECO:0000313" key="4">
    <source>
        <dbReference type="Proteomes" id="UP000326912"/>
    </source>
</evidence>
<dbReference type="InterPro" id="IPR036265">
    <property type="entry name" value="HIT-like_sf"/>
</dbReference>
<organism evidence="3 4">
    <name type="scientific">Dictyobacter vulcani</name>
    <dbReference type="NCBI Taxonomy" id="2607529"/>
    <lineage>
        <taxon>Bacteria</taxon>
        <taxon>Bacillati</taxon>
        <taxon>Chloroflexota</taxon>
        <taxon>Ktedonobacteria</taxon>
        <taxon>Ktedonobacterales</taxon>
        <taxon>Dictyobacteraceae</taxon>
        <taxon>Dictyobacter</taxon>
    </lineage>
</organism>
<proteinExistence type="predicted"/>
<dbReference type="PROSITE" id="PS51084">
    <property type="entry name" value="HIT_2"/>
    <property type="match status" value="1"/>
</dbReference>
<name>A0A5J4KVG5_9CHLR</name>
<dbReference type="GO" id="GO:0003824">
    <property type="term" value="F:catalytic activity"/>
    <property type="evidence" value="ECO:0007669"/>
    <property type="project" value="InterPro"/>
</dbReference>
<feature type="domain" description="HIT" evidence="2">
    <location>
        <begin position="69"/>
        <end position="175"/>
    </location>
</feature>
<dbReference type="SUPFAM" id="SSF54197">
    <property type="entry name" value="HIT-like"/>
    <property type="match status" value="1"/>
</dbReference>
<sequence>MKTITLNLEDEMFAKLAAIAKQAGIAEQDTPEWAAEQIRKNLSELLPSGPSKWMPREQWEALVRGENCVHCAQLAKNEAFDGYGFVVADLNMARLSLTKNQYIHGECIITYKRHVKELHDLSQEEQYVFIDDLARSARAIEKVFTPLKMSIDMGSSGYPHLYCRLKPRYYGDAAPEQRMSHAAERFLDPREYEKYVTELRAALAHPISTSI</sequence>
<reference evidence="3 4" key="1">
    <citation type="submission" date="2019-10" db="EMBL/GenBank/DDBJ databases">
        <title>Dictyobacter vulcani sp. nov., within the class Ktedonobacteria, isolated from soil of volcanic Mt. Zao.</title>
        <authorList>
            <person name="Zheng Y."/>
            <person name="Wang C.M."/>
            <person name="Sakai Y."/>
            <person name="Abe K."/>
            <person name="Yokota A."/>
            <person name="Yabe S."/>
        </authorList>
    </citation>
    <scope>NUCLEOTIDE SEQUENCE [LARGE SCALE GENOMIC DNA]</scope>
    <source>
        <strain evidence="3 4">W12</strain>
    </source>
</reference>
<keyword evidence="4" id="KW-1185">Reference proteome</keyword>
<evidence type="ECO:0000313" key="3">
    <source>
        <dbReference type="EMBL" id="GER90507.1"/>
    </source>
</evidence>
<gene>
    <name evidence="3" type="ORF">KDW_46690</name>
</gene>
<evidence type="ECO:0000259" key="2">
    <source>
        <dbReference type="PROSITE" id="PS51084"/>
    </source>
</evidence>
<dbReference type="InterPro" id="IPR011146">
    <property type="entry name" value="HIT-like"/>
</dbReference>
<dbReference type="EMBL" id="BKZW01000002">
    <property type="protein sequence ID" value="GER90507.1"/>
    <property type="molecule type" value="Genomic_DNA"/>
</dbReference>
<comment type="caution">
    <text evidence="1">Lacks conserved residue(s) required for the propagation of feature annotation.</text>
</comment>
<accession>A0A5J4KVG5</accession>
<dbReference type="Proteomes" id="UP000326912">
    <property type="component" value="Unassembled WGS sequence"/>
</dbReference>
<evidence type="ECO:0000256" key="1">
    <source>
        <dbReference type="PROSITE-ProRule" id="PRU00464"/>
    </source>
</evidence>
<dbReference type="RefSeq" id="WP_151758245.1">
    <property type="nucleotide sequence ID" value="NZ_BKZW01000002.1"/>
</dbReference>
<protein>
    <recommendedName>
        <fullName evidence="2">HIT domain-containing protein</fullName>
    </recommendedName>
</protein>
<dbReference type="Gene3D" id="3.30.428.10">
    <property type="entry name" value="HIT-like"/>
    <property type="match status" value="1"/>
</dbReference>
<comment type="caution">
    <text evidence="3">The sequence shown here is derived from an EMBL/GenBank/DDBJ whole genome shotgun (WGS) entry which is preliminary data.</text>
</comment>